<dbReference type="InterPro" id="IPR007460">
    <property type="entry name" value="BrnT_toxin"/>
</dbReference>
<evidence type="ECO:0008006" key="3">
    <source>
        <dbReference type="Google" id="ProtNLM"/>
    </source>
</evidence>
<evidence type="ECO:0000313" key="2">
    <source>
        <dbReference type="Proteomes" id="UP000030428"/>
    </source>
</evidence>
<dbReference type="InterPro" id="IPR038573">
    <property type="entry name" value="BrnT_sf"/>
</dbReference>
<sequence>MEIEFDPKKASSNLIKHGISFKEASTALLDPLALVQEDPDVEGENRWVLVGMSTQVRLLTVVYTLRDERIRLISARKATKTEAKNYA</sequence>
<protein>
    <recommendedName>
        <fullName evidence="3">Protein containing DUF497</fullName>
    </recommendedName>
</protein>
<dbReference type="Pfam" id="PF04365">
    <property type="entry name" value="BrnT_toxin"/>
    <property type="match status" value="1"/>
</dbReference>
<dbReference type="Proteomes" id="UP000030428">
    <property type="component" value="Unassembled WGS sequence"/>
</dbReference>
<gene>
    <name evidence="1" type="ORF">PN36_15350</name>
</gene>
<proteinExistence type="predicted"/>
<dbReference type="AlphaFoldDB" id="A0A0A6P5Z6"/>
<accession>A0A0A6P5Z6</accession>
<name>A0A0A6P5Z6_9GAMM</name>
<organism evidence="1 2">
    <name type="scientific">Candidatus Thiomargarita nelsonii</name>
    <dbReference type="NCBI Taxonomy" id="1003181"/>
    <lineage>
        <taxon>Bacteria</taxon>
        <taxon>Pseudomonadati</taxon>
        <taxon>Pseudomonadota</taxon>
        <taxon>Gammaproteobacteria</taxon>
        <taxon>Thiotrichales</taxon>
        <taxon>Thiotrichaceae</taxon>
        <taxon>Thiomargarita</taxon>
    </lineage>
</organism>
<comment type="caution">
    <text evidence="1">The sequence shown here is derived from an EMBL/GenBank/DDBJ whole genome shotgun (WGS) entry which is preliminary data.</text>
</comment>
<reference evidence="1 2" key="1">
    <citation type="journal article" date="2016" name="Front. Microbiol.">
        <title>Single-Cell (Meta-)Genomics of a Dimorphic Candidatus Thiomargarita nelsonii Reveals Genomic Plasticity.</title>
        <authorList>
            <person name="Flood B.E."/>
            <person name="Fliss P."/>
            <person name="Jones D.S."/>
            <person name="Dick G.J."/>
            <person name="Jain S."/>
            <person name="Kaster A.K."/>
            <person name="Winkel M."/>
            <person name="Mussmann M."/>
            <person name="Bailey J."/>
        </authorList>
    </citation>
    <scope>NUCLEOTIDE SEQUENCE [LARGE SCALE GENOMIC DNA]</scope>
    <source>
        <strain evidence="1">Hydrate Ridge</strain>
    </source>
</reference>
<keyword evidence="2" id="KW-1185">Reference proteome</keyword>
<dbReference type="Gene3D" id="3.10.450.530">
    <property type="entry name" value="Ribonuclease toxin, BrnT, of type II toxin-antitoxin system"/>
    <property type="match status" value="1"/>
</dbReference>
<dbReference type="EMBL" id="JSZA02000055">
    <property type="protein sequence ID" value="KHD06198.1"/>
    <property type="molecule type" value="Genomic_DNA"/>
</dbReference>
<evidence type="ECO:0000313" key="1">
    <source>
        <dbReference type="EMBL" id="KHD06198.1"/>
    </source>
</evidence>